<proteinExistence type="predicted"/>
<gene>
    <name evidence="2" type="ORF">KSP39_PZI009817</name>
</gene>
<name>A0AAP0BIU7_9ASPA</name>
<dbReference type="EMBL" id="JBBWWQ010000008">
    <property type="protein sequence ID" value="KAK8940413.1"/>
    <property type="molecule type" value="Genomic_DNA"/>
</dbReference>
<comment type="caution">
    <text evidence="2">The sequence shown here is derived from an EMBL/GenBank/DDBJ whole genome shotgun (WGS) entry which is preliminary data.</text>
</comment>
<evidence type="ECO:0000256" key="1">
    <source>
        <dbReference type="SAM" id="Phobius"/>
    </source>
</evidence>
<reference evidence="2 3" key="1">
    <citation type="journal article" date="2022" name="Nat. Plants">
        <title>Genomes of leafy and leafless Platanthera orchids illuminate the evolution of mycoheterotrophy.</title>
        <authorList>
            <person name="Li M.H."/>
            <person name="Liu K.W."/>
            <person name="Li Z."/>
            <person name="Lu H.C."/>
            <person name="Ye Q.L."/>
            <person name="Zhang D."/>
            <person name="Wang J.Y."/>
            <person name="Li Y.F."/>
            <person name="Zhong Z.M."/>
            <person name="Liu X."/>
            <person name="Yu X."/>
            <person name="Liu D.K."/>
            <person name="Tu X.D."/>
            <person name="Liu B."/>
            <person name="Hao Y."/>
            <person name="Liao X.Y."/>
            <person name="Jiang Y.T."/>
            <person name="Sun W.H."/>
            <person name="Chen J."/>
            <person name="Chen Y.Q."/>
            <person name="Ai Y."/>
            <person name="Zhai J.W."/>
            <person name="Wu S.S."/>
            <person name="Zhou Z."/>
            <person name="Hsiao Y.Y."/>
            <person name="Wu W.L."/>
            <person name="Chen Y.Y."/>
            <person name="Lin Y.F."/>
            <person name="Hsu J.L."/>
            <person name="Li C.Y."/>
            <person name="Wang Z.W."/>
            <person name="Zhao X."/>
            <person name="Zhong W.Y."/>
            <person name="Ma X.K."/>
            <person name="Ma L."/>
            <person name="Huang J."/>
            <person name="Chen G.Z."/>
            <person name="Huang M.Z."/>
            <person name="Huang L."/>
            <person name="Peng D.H."/>
            <person name="Luo Y.B."/>
            <person name="Zou S.Q."/>
            <person name="Chen S.P."/>
            <person name="Lan S."/>
            <person name="Tsai W.C."/>
            <person name="Van de Peer Y."/>
            <person name="Liu Z.J."/>
        </authorList>
    </citation>
    <scope>NUCLEOTIDE SEQUENCE [LARGE SCALE GENOMIC DNA]</scope>
    <source>
        <strain evidence="2">Lor287</strain>
    </source>
</reference>
<keyword evidence="1" id="KW-0472">Membrane</keyword>
<keyword evidence="1" id="KW-1133">Transmembrane helix</keyword>
<keyword evidence="3" id="KW-1185">Reference proteome</keyword>
<evidence type="ECO:0000313" key="3">
    <source>
        <dbReference type="Proteomes" id="UP001418222"/>
    </source>
</evidence>
<keyword evidence="1" id="KW-0812">Transmembrane</keyword>
<feature type="transmembrane region" description="Helical" evidence="1">
    <location>
        <begin position="75"/>
        <end position="99"/>
    </location>
</feature>
<accession>A0AAP0BIU7</accession>
<dbReference type="AlphaFoldDB" id="A0AAP0BIU7"/>
<organism evidence="2 3">
    <name type="scientific">Platanthera zijinensis</name>
    <dbReference type="NCBI Taxonomy" id="2320716"/>
    <lineage>
        <taxon>Eukaryota</taxon>
        <taxon>Viridiplantae</taxon>
        <taxon>Streptophyta</taxon>
        <taxon>Embryophyta</taxon>
        <taxon>Tracheophyta</taxon>
        <taxon>Spermatophyta</taxon>
        <taxon>Magnoliopsida</taxon>
        <taxon>Liliopsida</taxon>
        <taxon>Asparagales</taxon>
        <taxon>Orchidaceae</taxon>
        <taxon>Orchidoideae</taxon>
        <taxon>Orchideae</taxon>
        <taxon>Orchidinae</taxon>
        <taxon>Platanthera</taxon>
    </lineage>
</organism>
<sequence length="138" mass="15605">MESRVKERDEGDASSFLPVCRLVQTGLSSSVSVDLCLSPPIWSSRRGFLVKVTERIGWLSAEFDMTGVMQTRMEFIEWTGAWEIGMVCYSLSSFLLFILNLAHWLHMLLIEEAKVGDTISQSTKNVRNATSENDEHNT</sequence>
<protein>
    <submittedName>
        <fullName evidence="2">Uncharacterized protein</fullName>
    </submittedName>
</protein>
<dbReference type="Proteomes" id="UP001418222">
    <property type="component" value="Unassembled WGS sequence"/>
</dbReference>
<evidence type="ECO:0000313" key="2">
    <source>
        <dbReference type="EMBL" id="KAK8940413.1"/>
    </source>
</evidence>